<feature type="transmembrane region" description="Helical" evidence="8">
    <location>
        <begin position="785"/>
        <end position="807"/>
    </location>
</feature>
<evidence type="ECO:0000256" key="1">
    <source>
        <dbReference type="ARBA" id="ARBA00004141"/>
    </source>
</evidence>
<evidence type="ECO:0000313" key="10">
    <source>
        <dbReference type="EMBL" id="PIS08781.1"/>
    </source>
</evidence>
<dbReference type="AlphaFoldDB" id="A0A2H0W7Y7"/>
<evidence type="ECO:0000256" key="6">
    <source>
        <dbReference type="ARBA" id="ARBA00022989"/>
    </source>
</evidence>
<evidence type="ECO:0000259" key="9">
    <source>
        <dbReference type="SMART" id="SM00831"/>
    </source>
</evidence>
<dbReference type="InterPro" id="IPR001757">
    <property type="entry name" value="P_typ_ATPase"/>
</dbReference>
<feature type="transmembrane region" description="Helical" evidence="8">
    <location>
        <begin position="258"/>
        <end position="280"/>
    </location>
</feature>
<dbReference type="GO" id="GO:0005524">
    <property type="term" value="F:ATP binding"/>
    <property type="evidence" value="ECO:0007669"/>
    <property type="project" value="UniProtKB-KW"/>
</dbReference>
<dbReference type="InterPro" id="IPR023298">
    <property type="entry name" value="ATPase_P-typ_TM_dom_sf"/>
</dbReference>
<dbReference type="GO" id="GO:0016887">
    <property type="term" value="F:ATP hydrolysis activity"/>
    <property type="evidence" value="ECO:0007669"/>
    <property type="project" value="InterPro"/>
</dbReference>
<organism evidence="10 11">
    <name type="scientific">Candidatus Beckwithbacteria bacterium CG10_big_fil_rev_8_21_14_0_10_34_10</name>
    <dbReference type="NCBI Taxonomy" id="1974495"/>
    <lineage>
        <taxon>Bacteria</taxon>
        <taxon>Candidatus Beckwithiibacteriota</taxon>
    </lineage>
</organism>
<dbReference type="Pfam" id="PF00690">
    <property type="entry name" value="Cation_ATPase_N"/>
    <property type="match status" value="1"/>
</dbReference>
<dbReference type="InterPro" id="IPR044492">
    <property type="entry name" value="P_typ_ATPase_HD_dom"/>
</dbReference>
<dbReference type="InterPro" id="IPR059000">
    <property type="entry name" value="ATPase_P-type_domA"/>
</dbReference>
<dbReference type="InterPro" id="IPR008250">
    <property type="entry name" value="ATPase_P-typ_transduc_dom_A_sf"/>
</dbReference>
<dbReference type="Pfam" id="PF00122">
    <property type="entry name" value="E1-E2_ATPase"/>
    <property type="match status" value="1"/>
</dbReference>
<dbReference type="PRINTS" id="PR00119">
    <property type="entry name" value="CATATPASE"/>
</dbReference>
<keyword evidence="2 8" id="KW-0812">Transmembrane</keyword>
<keyword evidence="6 8" id="KW-1133">Transmembrane helix</keyword>
<dbReference type="PRINTS" id="PR00121">
    <property type="entry name" value="NAKATPASE"/>
</dbReference>
<protein>
    <recommendedName>
        <fullName evidence="9">Cation-transporting P-type ATPase N-terminal domain-containing protein</fullName>
    </recommendedName>
</protein>
<dbReference type="SFLD" id="SFLDG00002">
    <property type="entry name" value="C1.7:_P-type_atpase_like"/>
    <property type="match status" value="1"/>
</dbReference>
<feature type="transmembrane region" description="Helical" evidence="8">
    <location>
        <begin position="754"/>
        <end position="773"/>
    </location>
</feature>
<feature type="transmembrane region" description="Helical" evidence="8">
    <location>
        <begin position="819"/>
        <end position="843"/>
    </location>
</feature>
<dbReference type="Pfam" id="PF00689">
    <property type="entry name" value="Cation_ATPase_C"/>
    <property type="match status" value="1"/>
</dbReference>
<dbReference type="InterPro" id="IPR006068">
    <property type="entry name" value="ATPase_P-typ_cation-transptr_C"/>
</dbReference>
<comment type="caution">
    <text evidence="10">The sequence shown here is derived from an EMBL/GenBank/DDBJ whole genome shotgun (WGS) entry which is preliminary data.</text>
</comment>
<dbReference type="Gene3D" id="3.40.50.1000">
    <property type="entry name" value="HAD superfamily/HAD-like"/>
    <property type="match status" value="2"/>
</dbReference>
<dbReference type="SUPFAM" id="SSF81665">
    <property type="entry name" value="Calcium ATPase, transmembrane domain M"/>
    <property type="match status" value="1"/>
</dbReference>
<sequence length="856" mass="95968">MDKSQGLTFQEAKTRLNKHGFNEIERKKQLSLLKLLLDQFKSPLIYILFFAGLITLFLKEWTDSVVIFLAVGVNTILGFIQEFKAEKSLVALRKMIVIHTKVIRDGKEELIEAKNIVPGDLVVLSTGDKVPADGLIIKEVDLHISEAILTGESIPVEKRQLQNLKEERDEIKPQFKAFMGTVVVSGRGRMLVTATGMKAKMGQLAGKLKETIDEETPLKKQITKLSRFLAIIFALICLIIFFEGILRQRPWLEMFTLSVAVAVAAIPEGLVIALTVILTLGMQKILKRKGLVRKLLAAETLGSVDVICADKTGTLTEGKMKVVGADFINLHQGKKAAVLCNNLINPLEIAMMDWVSKENKNTGQLIKENPRIAEIPFSSEKKFIAVLTSLNNSKDRDRGEIFLSGAPEMVMEMVPFSSREKLKWMKKLDEYTKKGLRVVAFASRAGDLERLKLHFNRLKKDFKKYDGHVDGNWHSLKLEWLGLLLFEDPVRLEVKKSLAECQRAGIKVKIITGDYKNTALAVLRKLGLADGSLKEDQAMEGWQLEKISSEELLKKIDKVLLFSRTTPEQKIRIVEALQNKGHTVAMMGDGVNDVLALKKSDIGIVVNEASEVAKETADIVLLDSNFQTIVAAVEEGRGIFENIKKVVLFLLSDSFTEVILIGGSLLLGLPVPLFPAQILWVNLVEDGLPGLALAFEPKDDDLMKELPRKKGTPIIDKEIKVIIFIVGIMTDLFLFGIFIWLLKQEMAMEKVRTIVFAGLAINSLLYVFSCKTLRKNIWNENLFNNKFLIFSVFFGFLLLISGIYLPLANRLLKTVPLNISSWFIIIGLGVTNVLLIELVKWFFLRNKSKIKSNSLA</sequence>
<dbReference type="Proteomes" id="UP000230093">
    <property type="component" value="Unassembled WGS sequence"/>
</dbReference>
<name>A0A2H0W7Y7_9BACT</name>
<dbReference type="Gene3D" id="2.70.150.10">
    <property type="entry name" value="Calcium-transporting ATPase, cytoplasmic transduction domain A"/>
    <property type="match status" value="1"/>
</dbReference>
<dbReference type="InterPro" id="IPR023299">
    <property type="entry name" value="ATPase_P-typ_cyto_dom_N"/>
</dbReference>
<proteinExistence type="predicted"/>
<feature type="domain" description="Cation-transporting P-type ATPase N-terminal" evidence="9">
    <location>
        <begin position="2"/>
        <end position="60"/>
    </location>
</feature>
<keyword evidence="5" id="KW-1278">Translocase</keyword>
<dbReference type="SUPFAM" id="SSF56784">
    <property type="entry name" value="HAD-like"/>
    <property type="match status" value="1"/>
</dbReference>
<dbReference type="InterPro" id="IPR023214">
    <property type="entry name" value="HAD_sf"/>
</dbReference>
<feature type="transmembrane region" description="Helical" evidence="8">
    <location>
        <begin position="64"/>
        <end position="83"/>
    </location>
</feature>
<accession>A0A2H0W7Y7</accession>
<dbReference type="GO" id="GO:0016020">
    <property type="term" value="C:membrane"/>
    <property type="evidence" value="ECO:0007669"/>
    <property type="project" value="UniProtKB-SubCell"/>
</dbReference>
<evidence type="ECO:0000313" key="11">
    <source>
        <dbReference type="Proteomes" id="UP000230093"/>
    </source>
</evidence>
<dbReference type="InterPro" id="IPR036412">
    <property type="entry name" value="HAD-like_sf"/>
</dbReference>
<dbReference type="SFLD" id="SFLDS00003">
    <property type="entry name" value="Haloacid_Dehalogenase"/>
    <property type="match status" value="1"/>
</dbReference>
<gene>
    <name evidence="10" type="ORF">COT75_04845</name>
</gene>
<dbReference type="FunFam" id="3.40.50.1000:FF:000001">
    <property type="entry name" value="Phospholipid-transporting ATPase IC"/>
    <property type="match status" value="1"/>
</dbReference>
<feature type="transmembrane region" description="Helical" evidence="8">
    <location>
        <begin position="719"/>
        <end position="742"/>
    </location>
</feature>
<evidence type="ECO:0000256" key="3">
    <source>
        <dbReference type="ARBA" id="ARBA00022741"/>
    </source>
</evidence>
<comment type="subcellular location">
    <subcellularLocation>
        <location evidence="1">Membrane</location>
        <topology evidence="1">Multi-pass membrane protein</topology>
    </subcellularLocation>
</comment>
<dbReference type="SUPFAM" id="SSF81653">
    <property type="entry name" value="Calcium ATPase, transduction domain A"/>
    <property type="match status" value="1"/>
</dbReference>
<dbReference type="PROSITE" id="PS00154">
    <property type="entry name" value="ATPASE_E1_E2"/>
    <property type="match status" value="1"/>
</dbReference>
<evidence type="ECO:0000256" key="4">
    <source>
        <dbReference type="ARBA" id="ARBA00022840"/>
    </source>
</evidence>
<evidence type="ECO:0000256" key="8">
    <source>
        <dbReference type="SAM" id="Phobius"/>
    </source>
</evidence>
<dbReference type="NCBIfam" id="TIGR01494">
    <property type="entry name" value="ATPase_P-type"/>
    <property type="match status" value="2"/>
</dbReference>
<dbReference type="SUPFAM" id="SSF81660">
    <property type="entry name" value="Metal cation-transporting ATPase, ATP-binding domain N"/>
    <property type="match status" value="1"/>
</dbReference>
<dbReference type="SFLD" id="SFLDF00027">
    <property type="entry name" value="p-type_atpase"/>
    <property type="match status" value="1"/>
</dbReference>
<dbReference type="InterPro" id="IPR004014">
    <property type="entry name" value="ATPase_P-typ_cation-transptr_N"/>
</dbReference>
<evidence type="ECO:0000256" key="7">
    <source>
        <dbReference type="ARBA" id="ARBA00023136"/>
    </source>
</evidence>
<evidence type="ECO:0000256" key="5">
    <source>
        <dbReference type="ARBA" id="ARBA00022967"/>
    </source>
</evidence>
<reference evidence="11" key="1">
    <citation type="submission" date="2017-09" db="EMBL/GenBank/DDBJ databases">
        <title>Depth-based differentiation of microbial function through sediment-hosted aquifers and enrichment of novel symbionts in the deep terrestrial subsurface.</title>
        <authorList>
            <person name="Probst A.J."/>
            <person name="Ladd B."/>
            <person name="Jarett J.K."/>
            <person name="Geller-Mcgrath D.E."/>
            <person name="Sieber C.M.K."/>
            <person name="Emerson J.B."/>
            <person name="Anantharaman K."/>
            <person name="Thomas B.C."/>
            <person name="Malmstrom R."/>
            <person name="Stieglmeier M."/>
            <person name="Klingl A."/>
            <person name="Woyke T."/>
            <person name="Ryan C.M."/>
            <person name="Banfield J.F."/>
        </authorList>
    </citation>
    <scope>NUCLEOTIDE SEQUENCE [LARGE SCALE GENOMIC DNA]</scope>
</reference>
<keyword evidence="3" id="KW-0547">Nucleotide-binding</keyword>
<dbReference type="EMBL" id="PEZT01000028">
    <property type="protein sequence ID" value="PIS08781.1"/>
    <property type="molecule type" value="Genomic_DNA"/>
</dbReference>
<evidence type="ECO:0000256" key="2">
    <source>
        <dbReference type="ARBA" id="ARBA00022692"/>
    </source>
</evidence>
<keyword evidence="4" id="KW-0067">ATP-binding</keyword>
<dbReference type="InterPro" id="IPR018303">
    <property type="entry name" value="ATPase_P-typ_P_site"/>
</dbReference>
<dbReference type="PANTHER" id="PTHR42861">
    <property type="entry name" value="CALCIUM-TRANSPORTING ATPASE"/>
    <property type="match status" value="1"/>
</dbReference>
<dbReference type="SMART" id="SM00831">
    <property type="entry name" value="Cation_ATPase_N"/>
    <property type="match status" value="1"/>
</dbReference>
<keyword evidence="7 8" id="KW-0472">Membrane</keyword>
<feature type="transmembrane region" description="Helical" evidence="8">
    <location>
        <begin position="228"/>
        <end position="246"/>
    </location>
</feature>
<dbReference type="Gene3D" id="1.20.1110.10">
    <property type="entry name" value="Calcium-transporting ATPase, transmembrane domain"/>
    <property type="match status" value="2"/>
</dbReference>
<dbReference type="Gene3D" id="3.40.1110.10">
    <property type="entry name" value="Calcium-transporting ATPase, cytoplasmic domain N"/>
    <property type="match status" value="2"/>
</dbReference>
<dbReference type="Pfam" id="PF00702">
    <property type="entry name" value="Hydrolase"/>
    <property type="match status" value="1"/>
</dbReference>
<feature type="transmembrane region" description="Helical" evidence="8">
    <location>
        <begin position="35"/>
        <end position="58"/>
    </location>
</feature>